<protein>
    <submittedName>
        <fullName evidence="2">Uncharacterized protein</fullName>
    </submittedName>
</protein>
<evidence type="ECO:0000313" key="2">
    <source>
        <dbReference type="EMBL" id="KTD36331.1"/>
    </source>
</evidence>
<gene>
    <name evidence="2" type="ORF">Lnau_1315</name>
</gene>
<organism evidence="2 3">
    <name type="scientific">Legionella nautarum</name>
    <dbReference type="NCBI Taxonomy" id="45070"/>
    <lineage>
        <taxon>Bacteria</taxon>
        <taxon>Pseudomonadati</taxon>
        <taxon>Pseudomonadota</taxon>
        <taxon>Gammaproteobacteria</taxon>
        <taxon>Legionellales</taxon>
        <taxon>Legionellaceae</taxon>
        <taxon>Legionella</taxon>
    </lineage>
</organism>
<proteinExistence type="predicted"/>
<evidence type="ECO:0000313" key="3">
    <source>
        <dbReference type="Proteomes" id="UP000054725"/>
    </source>
</evidence>
<dbReference type="RefSeq" id="WP_058504339.1">
    <property type="nucleotide sequence ID" value="NZ_CAAAIF010000001.1"/>
</dbReference>
<feature type="compositionally biased region" description="Polar residues" evidence="1">
    <location>
        <begin position="21"/>
        <end position="30"/>
    </location>
</feature>
<sequence>MQRKNPKRRKKLREKEHSAAKNLTNQNSKLTQKEPTPEPELIPLFAAESRKEKKVSAFSFFRKKDERYKIVTVAKAQANPHFWLVVGNAYEEQAARVLQRAWRLKKSKSFTCKTGKSSTRKYTETLTGPLNMGFMKEAFGSKANEYATLINEGRWSELDFLDEDFVRDIYKAFRKEKINESELGTALDMFMACELFKKDGSSIKQHQFFDGKGPYHPESIPYATKEKILDFKNRLQKVSENQRCYFSIDLPRAFEFNFFETLLDPYQIVDIRSRPYFGPVIKQFLKKFQANETNMFLSILLYWVINFQINNQSVLLPIILLIFNLIKENELKQKAELYYAVDMLIKTNDADAKKRIYSFICDNKRLFPEFSKLNRIESNSVMAFIIAMRTKESFPFIAINPNYDENNPHSPLLCMIITPSSVLNKLQIAMHGIEHATKIVNNAGQIPIRRIRQMDENPKGYNLRRQSRPIEAPHPDLKPIPKVHGLQMSLFAARTHDYYHCWRNGSNQYKVMFRHLRQLLESEKEHDMSKAIWILTDMDISLTRRRLAANKDCIDELFCNFFKNLMNRISKASFWSKTDRYDDNLLIIADMIRDRDEWKEMTGLFPEDIIHKIAPNSTVSVTYSEMENIILSEGTDKPIPFYILAYRLREFKDSLTLCHQIDTLVGLDKIFFWNQNSGLCLDSHYTHKTKHIRIEDIPAKELYSALDGIASTQLKLSAHKSPPKGICM</sequence>
<dbReference type="EMBL" id="LNYO01000013">
    <property type="protein sequence ID" value="KTD36331.1"/>
    <property type="molecule type" value="Genomic_DNA"/>
</dbReference>
<evidence type="ECO:0000256" key="1">
    <source>
        <dbReference type="SAM" id="MobiDB-lite"/>
    </source>
</evidence>
<feature type="compositionally biased region" description="Basic residues" evidence="1">
    <location>
        <begin position="1"/>
        <end position="12"/>
    </location>
</feature>
<accession>A0A0W0WVI2</accession>
<comment type="caution">
    <text evidence="2">The sequence shown here is derived from an EMBL/GenBank/DDBJ whole genome shotgun (WGS) entry which is preliminary data.</text>
</comment>
<feature type="region of interest" description="Disordered" evidence="1">
    <location>
        <begin position="1"/>
        <end position="40"/>
    </location>
</feature>
<dbReference type="AlphaFoldDB" id="A0A0W0WVI2"/>
<name>A0A0W0WVI2_9GAMM</name>
<reference evidence="2 3" key="1">
    <citation type="submission" date="2015-11" db="EMBL/GenBank/DDBJ databases">
        <title>Genomic analysis of 38 Legionella species identifies large and diverse effector repertoires.</title>
        <authorList>
            <person name="Burstein D."/>
            <person name="Amaro F."/>
            <person name="Zusman T."/>
            <person name="Lifshitz Z."/>
            <person name="Cohen O."/>
            <person name="Gilbert J.A."/>
            <person name="Pupko T."/>
            <person name="Shuman H.A."/>
            <person name="Segal G."/>
        </authorList>
    </citation>
    <scope>NUCLEOTIDE SEQUENCE [LARGE SCALE GENOMIC DNA]</scope>
    <source>
        <strain evidence="2 3">ATCC 49506</strain>
    </source>
</reference>
<keyword evidence="3" id="KW-1185">Reference proteome</keyword>
<dbReference type="PATRIC" id="fig|45070.6.peg.1380"/>
<dbReference type="Proteomes" id="UP000054725">
    <property type="component" value="Unassembled WGS sequence"/>
</dbReference>
<dbReference type="OrthoDB" id="9881250at2"/>